<name>A0A820MPL3_9BILA</name>
<dbReference type="EMBL" id="CAJOAY010024755">
    <property type="protein sequence ID" value="CAF4377547.1"/>
    <property type="molecule type" value="Genomic_DNA"/>
</dbReference>
<accession>A0A820MPL3</accession>
<comment type="caution">
    <text evidence="1">The sequence shown here is derived from an EMBL/GenBank/DDBJ whole genome shotgun (WGS) entry which is preliminary data.</text>
</comment>
<dbReference type="Proteomes" id="UP000663881">
    <property type="component" value="Unassembled WGS sequence"/>
</dbReference>
<gene>
    <name evidence="1" type="ORF">OKA104_LOCUS50174</name>
</gene>
<evidence type="ECO:0000313" key="2">
    <source>
        <dbReference type="Proteomes" id="UP000663881"/>
    </source>
</evidence>
<protein>
    <submittedName>
        <fullName evidence="1">Uncharacterized protein</fullName>
    </submittedName>
</protein>
<organism evidence="1 2">
    <name type="scientific">Adineta steineri</name>
    <dbReference type="NCBI Taxonomy" id="433720"/>
    <lineage>
        <taxon>Eukaryota</taxon>
        <taxon>Metazoa</taxon>
        <taxon>Spiralia</taxon>
        <taxon>Gnathifera</taxon>
        <taxon>Rotifera</taxon>
        <taxon>Eurotatoria</taxon>
        <taxon>Bdelloidea</taxon>
        <taxon>Adinetida</taxon>
        <taxon>Adinetidae</taxon>
        <taxon>Adineta</taxon>
    </lineage>
</organism>
<reference evidence="1" key="1">
    <citation type="submission" date="2021-02" db="EMBL/GenBank/DDBJ databases">
        <authorList>
            <person name="Nowell W R."/>
        </authorList>
    </citation>
    <scope>NUCLEOTIDE SEQUENCE</scope>
</reference>
<sequence>MEEKPSVPTMRSTRVIERSIFRPASTADRPYDFIIETGEESKLLLEKVERYASELFQLQQDARSRLEKKGIRVG</sequence>
<dbReference type="AlphaFoldDB" id="A0A820MPL3"/>
<evidence type="ECO:0000313" key="1">
    <source>
        <dbReference type="EMBL" id="CAF4377547.1"/>
    </source>
</evidence>
<proteinExistence type="predicted"/>